<evidence type="ECO:0000313" key="2">
    <source>
        <dbReference type="Proteomes" id="UP000187203"/>
    </source>
</evidence>
<dbReference type="AlphaFoldDB" id="A0A1R3KDJ3"/>
<proteinExistence type="predicted"/>
<comment type="caution">
    <text evidence="1">The sequence shown here is derived from an EMBL/GenBank/DDBJ whole genome shotgun (WGS) entry which is preliminary data.</text>
</comment>
<dbReference type="Proteomes" id="UP000187203">
    <property type="component" value="Unassembled WGS sequence"/>
</dbReference>
<name>A0A1R3KDJ3_9ROSI</name>
<gene>
    <name evidence="1" type="ORF">COLO4_09018</name>
</gene>
<protein>
    <submittedName>
        <fullName evidence="1">Uncharacterized protein</fullName>
    </submittedName>
</protein>
<accession>A0A1R3KDJ3</accession>
<evidence type="ECO:0000313" key="1">
    <source>
        <dbReference type="EMBL" id="OMP05146.1"/>
    </source>
</evidence>
<keyword evidence="2" id="KW-1185">Reference proteome</keyword>
<organism evidence="1 2">
    <name type="scientific">Corchorus olitorius</name>
    <dbReference type="NCBI Taxonomy" id="93759"/>
    <lineage>
        <taxon>Eukaryota</taxon>
        <taxon>Viridiplantae</taxon>
        <taxon>Streptophyta</taxon>
        <taxon>Embryophyta</taxon>
        <taxon>Tracheophyta</taxon>
        <taxon>Spermatophyta</taxon>
        <taxon>Magnoliopsida</taxon>
        <taxon>eudicotyledons</taxon>
        <taxon>Gunneridae</taxon>
        <taxon>Pentapetalae</taxon>
        <taxon>rosids</taxon>
        <taxon>malvids</taxon>
        <taxon>Malvales</taxon>
        <taxon>Malvaceae</taxon>
        <taxon>Grewioideae</taxon>
        <taxon>Apeibeae</taxon>
        <taxon>Corchorus</taxon>
    </lineage>
</organism>
<dbReference type="EMBL" id="AWUE01014096">
    <property type="protein sequence ID" value="OMP05146.1"/>
    <property type="molecule type" value="Genomic_DNA"/>
</dbReference>
<sequence length="88" mass="9908">MAEGDGSNGSLQTLLQLEISENLRPDDGKGEWDGESTDSLQRMWLEREVALCRLLKKMGKEISVWERSRESGDPGVVGEDRIFGREKV</sequence>
<reference evidence="2" key="1">
    <citation type="submission" date="2013-09" db="EMBL/GenBank/DDBJ databases">
        <title>Corchorus olitorius genome sequencing.</title>
        <authorList>
            <person name="Alam M."/>
            <person name="Haque M.S."/>
            <person name="Islam M.S."/>
            <person name="Emdad E.M."/>
            <person name="Islam M.M."/>
            <person name="Ahmed B."/>
            <person name="Halim A."/>
            <person name="Hossen Q.M.M."/>
            <person name="Hossain M.Z."/>
            <person name="Ahmed R."/>
            <person name="Khan M.M."/>
            <person name="Islam R."/>
            <person name="Rashid M.M."/>
            <person name="Khan S.A."/>
            <person name="Rahman M.S."/>
            <person name="Alam M."/>
            <person name="Yahiya A.S."/>
            <person name="Khan M.S."/>
            <person name="Azam M.S."/>
            <person name="Haque T."/>
            <person name="Lashkar M.Z.H."/>
            <person name="Akhand A.I."/>
            <person name="Morshed G."/>
            <person name="Roy S."/>
            <person name="Uddin K.S."/>
            <person name="Rabeya T."/>
            <person name="Hossain A.S."/>
            <person name="Chowdhury A."/>
            <person name="Snigdha A.R."/>
            <person name="Mortoza M.S."/>
            <person name="Matin S.A."/>
            <person name="Hoque S.M.E."/>
            <person name="Islam M.K."/>
            <person name="Roy D.K."/>
            <person name="Haider R."/>
            <person name="Moosa M.M."/>
            <person name="Elias S.M."/>
            <person name="Hasan A.M."/>
            <person name="Jahan S."/>
            <person name="Shafiuddin M."/>
            <person name="Mahmood N."/>
            <person name="Shommy N.S."/>
        </authorList>
    </citation>
    <scope>NUCLEOTIDE SEQUENCE [LARGE SCALE GENOMIC DNA]</scope>
    <source>
        <strain evidence="2">cv. O-4</strain>
    </source>
</reference>